<protein>
    <recommendedName>
        <fullName evidence="4">28S ribosomal protein S28, mitochondrial</fullName>
    </recommendedName>
</protein>
<reference evidence="2 3" key="1">
    <citation type="submission" date="2020-02" db="EMBL/GenBank/DDBJ databases">
        <authorList>
            <person name="Ferguson B K."/>
        </authorList>
    </citation>
    <scope>NUCLEOTIDE SEQUENCE [LARGE SCALE GENOMIC DNA]</scope>
</reference>
<dbReference type="PANTHER" id="PTHR13447">
    <property type="entry name" value="MITOCHONDRIAL 28S RIBOSOMAL PROTEIN S28"/>
    <property type="match status" value="1"/>
</dbReference>
<gene>
    <name evidence="2" type="ORF">TBRA_LOCUS14165</name>
</gene>
<evidence type="ECO:0000256" key="1">
    <source>
        <dbReference type="SAM" id="MobiDB-lite"/>
    </source>
</evidence>
<feature type="region of interest" description="Disordered" evidence="1">
    <location>
        <begin position="27"/>
        <end position="50"/>
    </location>
</feature>
<proteinExistence type="predicted"/>
<dbReference type="Pfam" id="PF10246">
    <property type="entry name" value="MRP-S35"/>
    <property type="match status" value="1"/>
</dbReference>
<dbReference type="InterPro" id="IPR019375">
    <property type="entry name" value="Ribosomal_bS1m"/>
</dbReference>
<dbReference type="GO" id="GO:0005763">
    <property type="term" value="C:mitochondrial small ribosomal subunit"/>
    <property type="evidence" value="ECO:0007669"/>
    <property type="project" value="TreeGrafter"/>
</dbReference>
<name>A0A6H5J197_9HYME</name>
<accession>A0A6H5J197</accession>
<dbReference type="OrthoDB" id="6020229at2759"/>
<keyword evidence="3" id="KW-1185">Reference proteome</keyword>
<evidence type="ECO:0008006" key="4">
    <source>
        <dbReference type="Google" id="ProtNLM"/>
    </source>
</evidence>
<dbReference type="PANTHER" id="PTHR13447:SF2">
    <property type="entry name" value="SMALL RIBOSOMAL SUBUNIT PROTEIN BS1M"/>
    <property type="match status" value="1"/>
</dbReference>
<dbReference type="AlphaFoldDB" id="A0A6H5J197"/>
<sequence length="157" mass="17598">MHNILSRRVINHVLQSRSKLRFSASLGTQTPRALEQQSNQNQSNELINTKTPKPSFSSLLRHSHLIHLGDPENMIVVGKIFEIVNNDLYIDFGWKFHCICSKPVKNNSDYVRGAKVKLKVKSLELSTKFLGATIDVTLLEADCVLMGLISSPKKVTA</sequence>
<organism evidence="2 3">
    <name type="scientific">Trichogramma brassicae</name>
    <dbReference type="NCBI Taxonomy" id="86971"/>
    <lineage>
        <taxon>Eukaryota</taxon>
        <taxon>Metazoa</taxon>
        <taxon>Ecdysozoa</taxon>
        <taxon>Arthropoda</taxon>
        <taxon>Hexapoda</taxon>
        <taxon>Insecta</taxon>
        <taxon>Pterygota</taxon>
        <taxon>Neoptera</taxon>
        <taxon>Endopterygota</taxon>
        <taxon>Hymenoptera</taxon>
        <taxon>Apocrita</taxon>
        <taxon>Proctotrupomorpha</taxon>
        <taxon>Chalcidoidea</taxon>
        <taxon>Trichogrammatidae</taxon>
        <taxon>Trichogramma</taxon>
    </lineage>
</organism>
<evidence type="ECO:0000313" key="3">
    <source>
        <dbReference type="Proteomes" id="UP000479190"/>
    </source>
</evidence>
<dbReference type="Proteomes" id="UP000479190">
    <property type="component" value="Unassembled WGS sequence"/>
</dbReference>
<dbReference type="EMBL" id="CADCXV010001205">
    <property type="protein sequence ID" value="CAB0042550.1"/>
    <property type="molecule type" value="Genomic_DNA"/>
</dbReference>
<evidence type="ECO:0000313" key="2">
    <source>
        <dbReference type="EMBL" id="CAB0042550.1"/>
    </source>
</evidence>